<dbReference type="GO" id="GO:0016646">
    <property type="term" value="F:oxidoreductase activity, acting on the CH-NH group of donors, NAD or NADP as acceptor"/>
    <property type="evidence" value="ECO:0007669"/>
    <property type="project" value="UniProtKB-ARBA"/>
</dbReference>
<proteinExistence type="inferred from homology"/>
<dbReference type="InterPro" id="IPR002563">
    <property type="entry name" value="Flavin_Rdtase-like_dom"/>
</dbReference>
<evidence type="ECO:0000313" key="3">
    <source>
        <dbReference type="EMBL" id="SHH44557.1"/>
    </source>
</evidence>
<dbReference type="Proteomes" id="UP000184278">
    <property type="component" value="Unassembled WGS sequence"/>
</dbReference>
<dbReference type="OrthoDB" id="9791490at2"/>
<organism evidence="3 4">
    <name type="scientific">Butyrivibrio fibrisolvens DSM 3071</name>
    <dbReference type="NCBI Taxonomy" id="1121131"/>
    <lineage>
        <taxon>Bacteria</taxon>
        <taxon>Bacillati</taxon>
        <taxon>Bacillota</taxon>
        <taxon>Clostridia</taxon>
        <taxon>Lachnospirales</taxon>
        <taxon>Lachnospiraceae</taxon>
        <taxon>Butyrivibrio</taxon>
    </lineage>
</organism>
<protein>
    <submittedName>
        <fullName evidence="3">Flavin reductase like domain-containing protein</fullName>
    </submittedName>
</protein>
<dbReference type="PANTHER" id="PTHR43567">
    <property type="entry name" value="FLAVOREDOXIN-RELATED-RELATED"/>
    <property type="match status" value="1"/>
</dbReference>
<dbReference type="Gene3D" id="2.30.110.10">
    <property type="entry name" value="Electron Transport, Fmn-binding Protein, Chain A"/>
    <property type="match status" value="1"/>
</dbReference>
<dbReference type="RefSeq" id="WP_073385180.1">
    <property type="nucleotide sequence ID" value="NZ_FQXK01000004.1"/>
</dbReference>
<dbReference type="EMBL" id="FQXK01000004">
    <property type="protein sequence ID" value="SHH44557.1"/>
    <property type="molecule type" value="Genomic_DNA"/>
</dbReference>
<dbReference type="SUPFAM" id="SSF50475">
    <property type="entry name" value="FMN-binding split barrel"/>
    <property type="match status" value="1"/>
</dbReference>
<dbReference type="InterPro" id="IPR052174">
    <property type="entry name" value="Flavoredoxin"/>
</dbReference>
<accession>A0A1M5T1F5</accession>
<dbReference type="STRING" id="1121131.SAMN02745229_00462"/>
<reference evidence="4" key="1">
    <citation type="submission" date="2016-11" db="EMBL/GenBank/DDBJ databases">
        <authorList>
            <person name="Varghese N."/>
            <person name="Submissions S."/>
        </authorList>
    </citation>
    <scope>NUCLEOTIDE SEQUENCE [LARGE SCALE GENOMIC DNA]</scope>
    <source>
        <strain evidence="4">DSM 3071</strain>
    </source>
</reference>
<evidence type="ECO:0000313" key="4">
    <source>
        <dbReference type="Proteomes" id="UP000184278"/>
    </source>
</evidence>
<evidence type="ECO:0000256" key="1">
    <source>
        <dbReference type="ARBA" id="ARBA00038054"/>
    </source>
</evidence>
<dbReference type="InterPro" id="IPR012349">
    <property type="entry name" value="Split_barrel_FMN-bd"/>
</dbReference>
<evidence type="ECO:0000259" key="2">
    <source>
        <dbReference type="Pfam" id="PF01613"/>
    </source>
</evidence>
<comment type="similarity">
    <text evidence="1">Belongs to the flavoredoxin family.</text>
</comment>
<dbReference type="Pfam" id="PF01613">
    <property type="entry name" value="Flavin_Reduct"/>
    <property type="match status" value="1"/>
</dbReference>
<dbReference type="GeneID" id="89509366"/>
<dbReference type="GO" id="GO:0010181">
    <property type="term" value="F:FMN binding"/>
    <property type="evidence" value="ECO:0007669"/>
    <property type="project" value="InterPro"/>
</dbReference>
<name>A0A1M5T1F5_BUTFI</name>
<gene>
    <name evidence="3" type="ORF">SAMN02745229_00462</name>
</gene>
<keyword evidence="4" id="KW-1185">Reference proteome</keyword>
<dbReference type="AlphaFoldDB" id="A0A1M5T1F5"/>
<dbReference type="PANTHER" id="PTHR43567:SF5">
    <property type="entry name" value="HYPOTHETICAL CYTOSOLIC PROTEIN"/>
    <property type="match status" value="1"/>
</dbReference>
<sequence length="157" mass="17920">MEFTTDIFSQFDKKWALITAGDKEKFNTMTISWGGLGTLWNKPVATSYVRTSRYTHEFLDNNEYFTISFFPEEYKGTLGVLGSKSGRDIDKIHSSGLTPKEVNGTVTFEEAEVTFVCRKLFCQRLDPKNMNPDIAKQFYDGGAEHDMYIGEVVEIIK</sequence>
<feature type="domain" description="Flavin reductase like" evidence="2">
    <location>
        <begin position="10"/>
        <end position="155"/>
    </location>
</feature>